<evidence type="ECO:0000313" key="4">
    <source>
        <dbReference type="EMBL" id="KAJ8512410.1"/>
    </source>
</evidence>
<name>A0AAV8RZ86_ENSVE</name>
<evidence type="ECO:0000256" key="2">
    <source>
        <dbReference type="SAM" id="MobiDB-lite"/>
    </source>
</evidence>
<feature type="compositionally biased region" description="Basic and acidic residues" evidence="2">
    <location>
        <begin position="326"/>
        <end position="340"/>
    </location>
</feature>
<reference evidence="4 5" key="1">
    <citation type="submission" date="2022-12" db="EMBL/GenBank/DDBJ databases">
        <title>Chromosome-scale assembly of the Ensete ventricosum genome.</title>
        <authorList>
            <person name="Dussert Y."/>
            <person name="Stocks J."/>
            <person name="Wendawek A."/>
            <person name="Woldeyes F."/>
            <person name="Nichols R.A."/>
            <person name="Borrell J.S."/>
        </authorList>
    </citation>
    <scope>NUCLEOTIDE SEQUENCE [LARGE SCALE GENOMIC DNA]</scope>
    <source>
        <strain evidence="5">cv. Maze</strain>
        <tissue evidence="4">Seeds</tissue>
    </source>
</reference>
<evidence type="ECO:0000313" key="5">
    <source>
        <dbReference type="Proteomes" id="UP001222027"/>
    </source>
</evidence>
<feature type="region of interest" description="Disordered" evidence="2">
    <location>
        <begin position="326"/>
        <end position="372"/>
    </location>
</feature>
<organism evidence="4 5">
    <name type="scientific">Ensete ventricosum</name>
    <name type="common">Abyssinian banana</name>
    <name type="synonym">Musa ensete</name>
    <dbReference type="NCBI Taxonomy" id="4639"/>
    <lineage>
        <taxon>Eukaryota</taxon>
        <taxon>Viridiplantae</taxon>
        <taxon>Streptophyta</taxon>
        <taxon>Embryophyta</taxon>
        <taxon>Tracheophyta</taxon>
        <taxon>Spermatophyta</taxon>
        <taxon>Magnoliopsida</taxon>
        <taxon>Liliopsida</taxon>
        <taxon>Zingiberales</taxon>
        <taxon>Musaceae</taxon>
        <taxon>Ensete</taxon>
    </lineage>
</organism>
<dbReference type="EMBL" id="JAQQAF010000001">
    <property type="protein sequence ID" value="KAJ8512410.1"/>
    <property type="molecule type" value="Genomic_DNA"/>
</dbReference>
<comment type="caution">
    <text evidence="4">The sequence shown here is derived from an EMBL/GenBank/DDBJ whole genome shotgun (WGS) entry which is preliminary data.</text>
</comment>
<dbReference type="PANTHER" id="PTHR31500">
    <property type="entry name" value="AT-HOOK MOTIF NUCLEAR-LOCALIZED PROTEIN 9"/>
    <property type="match status" value="1"/>
</dbReference>
<comment type="domain">
    <text evidence="1">The PPC domain mediates interactions between AHL proteins.</text>
</comment>
<dbReference type="Proteomes" id="UP001222027">
    <property type="component" value="Unassembled WGS sequence"/>
</dbReference>
<comment type="subcellular location">
    <subcellularLocation>
        <location evidence="1">Nucleus</location>
    </subcellularLocation>
</comment>
<dbReference type="InterPro" id="IPR039605">
    <property type="entry name" value="AHL"/>
</dbReference>
<keyword evidence="5" id="KW-1185">Reference proteome</keyword>
<evidence type="ECO:0000259" key="3">
    <source>
        <dbReference type="PROSITE" id="PS51742"/>
    </source>
</evidence>
<feature type="domain" description="PPC" evidence="3">
    <location>
        <begin position="191"/>
        <end position="336"/>
    </location>
</feature>
<proteinExistence type="predicted"/>
<dbReference type="GO" id="GO:0003680">
    <property type="term" value="F:minor groove of adenine-thymine-rich DNA binding"/>
    <property type="evidence" value="ECO:0007669"/>
    <property type="project" value="UniProtKB-UniRule"/>
</dbReference>
<keyword evidence="1" id="KW-0804">Transcription</keyword>
<dbReference type="Gene3D" id="3.30.1330.80">
    <property type="entry name" value="Hypothetical protein, similar to alpha- acetolactate decarboxylase, domain 2"/>
    <property type="match status" value="1"/>
</dbReference>
<dbReference type="GO" id="GO:0005634">
    <property type="term" value="C:nucleus"/>
    <property type="evidence" value="ECO:0007669"/>
    <property type="project" value="UniProtKB-SubCell"/>
</dbReference>
<dbReference type="PROSITE" id="PS51742">
    <property type="entry name" value="PPC"/>
    <property type="match status" value="1"/>
</dbReference>
<protein>
    <recommendedName>
        <fullName evidence="1">AT-hook motif nuclear-localized protein</fullName>
    </recommendedName>
</protein>
<feature type="region of interest" description="Disordered" evidence="2">
    <location>
        <begin position="91"/>
        <end position="116"/>
    </location>
</feature>
<dbReference type="SUPFAM" id="SSF117856">
    <property type="entry name" value="AF0104/ALDC/Ptd012-like"/>
    <property type="match status" value="1"/>
</dbReference>
<keyword evidence="1" id="KW-0539">Nucleus</keyword>
<comment type="function">
    <text evidence="1">Transcription factor that specifically binds AT-rich DNA sequences related to the nuclear matrix attachment regions (MARs).</text>
</comment>
<dbReference type="Pfam" id="PF03479">
    <property type="entry name" value="PCC"/>
    <property type="match status" value="1"/>
</dbReference>
<evidence type="ECO:0000256" key="1">
    <source>
        <dbReference type="RuleBase" id="RU367031"/>
    </source>
</evidence>
<gene>
    <name evidence="4" type="ORF">OPV22_002844</name>
</gene>
<keyword evidence="1" id="KW-0238">DNA-binding</keyword>
<dbReference type="PANTHER" id="PTHR31500:SF9">
    <property type="entry name" value="AT-HOOK MOTIF NUCLEAR-LOCALIZED PROTEIN 9"/>
    <property type="match status" value="1"/>
</dbReference>
<dbReference type="CDD" id="cd11378">
    <property type="entry name" value="DUF296"/>
    <property type="match status" value="1"/>
</dbReference>
<dbReference type="AlphaFoldDB" id="A0AAV8RZ86"/>
<accession>A0AAV8RZ86</accession>
<dbReference type="InterPro" id="IPR005175">
    <property type="entry name" value="PPC_dom"/>
</dbReference>
<sequence>MLVNGWDLYIEVSRERRARGLRRVGPRHRRVSFVLSLRALSRPLPHQHFLEGSAAEQFAELEAAASDKGPIPCRCFLLSSLSLFSRSAGLRGRGGGGEREGHGWSSAPRPGGHRSPGLPAVAEIRSAFRWCQLGDMPGEIVPSWWRFRRDSGPGGAGGGEDEQAARVLLHSPLLIKEHVFFFIGEWIVTSVGVGFTPHVMMIAVGENISEKIMSFSKQGPRAVFILSAYGAVSTVTLHKPGTCGIMVTYEGLFEILCLSGLYLPTNHDGLHSQSRGLCISLSSPYGRVIGGVVGGSLVAAKPVQVIVGSFIYAGSSSKDRIITEDGRDDVSEHQIRDKQGKPFRVPPNQDITPKMKGGLPGPRQMDTNIIDL</sequence>
<keyword evidence="1" id="KW-0805">Transcription regulation</keyword>